<dbReference type="STRING" id="441112.SAMN04488094_107143"/>
<dbReference type="InterPro" id="IPR002371">
    <property type="entry name" value="FlgK"/>
</dbReference>
<evidence type="ECO:0000256" key="3">
    <source>
        <dbReference type="ARBA" id="ARBA00009677"/>
    </source>
</evidence>
<dbReference type="GO" id="GO:0009424">
    <property type="term" value="C:bacterial-type flagellum hook"/>
    <property type="evidence" value="ECO:0007669"/>
    <property type="project" value="InterPro"/>
</dbReference>
<feature type="domain" description="Flagellar basal-body/hook protein C-terminal" evidence="8">
    <location>
        <begin position="444"/>
        <end position="484"/>
    </location>
</feature>
<protein>
    <recommendedName>
        <fullName evidence="4">Flagellar hook-associated protein 1</fullName>
    </recommendedName>
</protein>
<keyword evidence="10" id="KW-0969">Cilium</keyword>
<name>A0A1I1KYS7_9RHOB</name>
<keyword evidence="10" id="KW-0966">Cell projection</keyword>
<dbReference type="InterPro" id="IPR053927">
    <property type="entry name" value="FlgK_helical"/>
</dbReference>
<evidence type="ECO:0000313" key="11">
    <source>
        <dbReference type="Proteomes" id="UP000198728"/>
    </source>
</evidence>
<evidence type="ECO:0000259" key="9">
    <source>
        <dbReference type="Pfam" id="PF22638"/>
    </source>
</evidence>
<evidence type="ECO:0000256" key="2">
    <source>
        <dbReference type="ARBA" id="ARBA00004613"/>
    </source>
</evidence>
<evidence type="ECO:0000256" key="1">
    <source>
        <dbReference type="ARBA" id="ARBA00004117"/>
    </source>
</evidence>
<evidence type="ECO:0000259" key="8">
    <source>
        <dbReference type="Pfam" id="PF06429"/>
    </source>
</evidence>
<dbReference type="OrthoDB" id="7181295at2"/>
<reference evidence="10 11" key="1">
    <citation type="submission" date="2016-10" db="EMBL/GenBank/DDBJ databases">
        <authorList>
            <person name="de Groot N.N."/>
        </authorList>
    </citation>
    <scope>NUCLEOTIDE SEQUENCE [LARGE SCALE GENOMIC DNA]</scope>
    <source>
        <strain evidence="10 11">DSM 19548</strain>
    </source>
</reference>
<dbReference type="Pfam" id="PF22638">
    <property type="entry name" value="FlgK_D1"/>
    <property type="match status" value="1"/>
</dbReference>
<dbReference type="RefSeq" id="WP_093361136.1">
    <property type="nucleotide sequence ID" value="NZ_FOLG01000007.1"/>
</dbReference>
<dbReference type="Pfam" id="PF06429">
    <property type="entry name" value="Flg_bbr_C"/>
    <property type="match status" value="1"/>
</dbReference>
<evidence type="ECO:0000256" key="5">
    <source>
        <dbReference type="ARBA" id="ARBA00022525"/>
    </source>
</evidence>
<dbReference type="GO" id="GO:0005198">
    <property type="term" value="F:structural molecule activity"/>
    <property type="evidence" value="ECO:0007669"/>
    <property type="project" value="InterPro"/>
</dbReference>
<gene>
    <name evidence="10" type="ORF">SAMN04488094_107143</name>
</gene>
<evidence type="ECO:0000256" key="4">
    <source>
        <dbReference type="ARBA" id="ARBA00016244"/>
    </source>
</evidence>
<feature type="domain" description="Flagellar basal body rod protein N-terminal" evidence="7">
    <location>
        <begin position="8"/>
        <end position="36"/>
    </location>
</feature>
<dbReference type="Proteomes" id="UP000198728">
    <property type="component" value="Unassembled WGS sequence"/>
</dbReference>
<evidence type="ECO:0000259" key="7">
    <source>
        <dbReference type="Pfam" id="PF00460"/>
    </source>
</evidence>
<dbReference type="PANTHER" id="PTHR30033:SF1">
    <property type="entry name" value="FLAGELLAR HOOK-ASSOCIATED PROTEIN 1"/>
    <property type="match status" value="1"/>
</dbReference>
<dbReference type="InterPro" id="IPR010930">
    <property type="entry name" value="Flg_bb/hook_C_dom"/>
</dbReference>
<proteinExistence type="inferred from homology"/>
<dbReference type="Pfam" id="PF00460">
    <property type="entry name" value="Flg_bb_rod"/>
    <property type="match status" value="1"/>
</dbReference>
<dbReference type="GO" id="GO:0044780">
    <property type="term" value="P:bacterial-type flagellum assembly"/>
    <property type="evidence" value="ECO:0007669"/>
    <property type="project" value="InterPro"/>
</dbReference>
<feature type="domain" description="Flagellar hook-associated protein FlgK helical" evidence="9">
    <location>
        <begin position="101"/>
        <end position="313"/>
    </location>
</feature>
<dbReference type="GO" id="GO:0005576">
    <property type="term" value="C:extracellular region"/>
    <property type="evidence" value="ECO:0007669"/>
    <property type="project" value="UniProtKB-SubCell"/>
</dbReference>
<keyword evidence="11" id="KW-1185">Reference proteome</keyword>
<organism evidence="10 11">
    <name type="scientific">Tropicimonas isoalkanivorans</name>
    <dbReference type="NCBI Taxonomy" id="441112"/>
    <lineage>
        <taxon>Bacteria</taxon>
        <taxon>Pseudomonadati</taxon>
        <taxon>Pseudomonadota</taxon>
        <taxon>Alphaproteobacteria</taxon>
        <taxon>Rhodobacterales</taxon>
        <taxon>Roseobacteraceae</taxon>
        <taxon>Tropicimonas</taxon>
    </lineage>
</organism>
<keyword evidence="5" id="KW-0964">Secreted</keyword>
<dbReference type="InterPro" id="IPR001444">
    <property type="entry name" value="Flag_bb_rod_N"/>
</dbReference>
<sequence>MSLSSALSNALSGLTAASRAAEIASANVSNATTPGYARREISLSSNGVNATGAGVQVDGVTRVTDDRASADCRLAKANLANASTASSGWLRIEAAIGLPTEEGSLESRITAFGSALIDAASRPDEDARLIAAADAASTLASHVRSISDNIQGMRMDADSDIGRMVEQLNSNLEHVQTLNSQIFRMSNAGSDISGLLDQRQNVVNSISEIVPVNQVSRDGGQIALYTTGGAILLDGPAAQFEFTTTGTITPDMTLDAGSLSGLSINGNPLNVGAAYDPVGGGKLAAAFEIRDQIAPGAQAELDAFARDLIERFQDPALGTSTADGSRGLFTDDTGAFTAVDEIGVSARIQLHPSVDTALGGEIWRMRDGAGATAQGDVGNSTLLTSLSNRLMERRVAPSGDSAGVERSVVEFASNILSAISTKQNAAEAKQTFEAARVETLETELARSGVDTDDEMQKLLLIEQAYAANARVMQTVDRLMQNLLEI</sequence>
<dbReference type="PANTHER" id="PTHR30033">
    <property type="entry name" value="FLAGELLAR HOOK-ASSOCIATED PROTEIN 1"/>
    <property type="match status" value="1"/>
</dbReference>
<keyword evidence="6" id="KW-0975">Bacterial flagellum</keyword>
<comment type="similarity">
    <text evidence="3">Belongs to the flagella basal body rod proteins family.</text>
</comment>
<comment type="subcellular location">
    <subcellularLocation>
        <location evidence="1">Bacterial flagellum basal body</location>
    </subcellularLocation>
    <subcellularLocation>
        <location evidence="2">Secreted</location>
    </subcellularLocation>
</comment>
<accession>A0A1I1KYS7</accession>
<dbReference type="GO" id="GO:0009425">
    <property type="term" value="C:bacterial-type flagellum basal body"/>
    <property type="evidence" value="ECO:0007669"/>
    <property type="project" value="UniProtKB-SubCell"/>
</dbReference>
<dbReference type="EMBL" id="FOLG01000007">
    <property type="protein sequence ID" value="SFC65966.1"/>
    <property type="molecule type" value="Genomic_DNA"/>
</dbReference>
<keyword evidence="10" id="KW-0282">Flagellum</keyword>
<evidence type="ECO:0000313" key="10">
    <source>
        <dbReference type="EMBL" id="SFC65966.1"/>
    </source>
</evidence>
<dbReference type="AlphaFoldDB" id="A0A1I1KYS7"/>
<dbReference type="NCBIfam" id="TIGR02492">
    <property type="entry name" value="flgK_ends"/>
    <property type="match status" value="1"/>
</dbReference>
<dbReference type="SUPFAM" id="SSF64518">
    <property type="entry name" value="Phase 1 flagellin"/>
    <property type="match status" value="1"/>
</dbReference>
<evidence type="ECO:0000256" key="6">
    <source>
        <dbReference type="ARBA" id="ARBA00023143"/>
    </source>
</evidence>